<organism evidence="3 4">
    <name type="scientific">Anabaenopsis elenkinii CCIBt3563</name>
    <dbReference type="NCBI Taxonomy" id="2779889"/>
    <lineage>
        <taxon>Bacteria</taxon>
        <taxon>Bacillati</taxon>
        <taxon>Cyanobacteriota</taxon>
        <taxon>Cyanophyceae</taxon>
        <taxon>Nostocales</taxon>
        <taxon>Nodulariaceae</taxon>
        <taxon>Anabaenopsis</taxon>
    </lineage>
</organism>
<evidence type="ECO:0000256" key="1">
    <source>
        <dbReference type="SAM" id="MobiDB-lite"/>
    </source>
</evidence>
<protein>
    <submittedName>
        <fullName evidence="3">Uncharacterized protein</fullName>
    </submittedName>
</protein>
<feature type="signal peptide" evidence="2">
    <location>
        <begin position="1"/>
        <end position="32"/>
    </location>
</feature>
<feature type="chain" id="PRO_5032872233" evidence="2">
    <location>
        <begin position="33"/>
        <end position="117"/>
    </location>
</feature>
<evidence type="ECO:0000313" key="4">
    <source>
        <dbReference type="Proteomes" id="UP000593846"/>
    </source>
</evidence>
<gene>
    <name evidence="3" type="ORF">IM676_12965</name>
</gene>
<feature type="compositionally biased region" description="Polar residues" evidence="1">
    <location>
        <begin position="94"/>
        <end position="117"/>
    </location>
</feature>
<sequence>MEKRFLSFTQFSLLSIAGISLASLFLAPPSLAQFNSVDRGTNQNSDPLATPNSGDLNMFDIIHRANLGNLNWNAYEQKQQIDSAASDFRARQQKAFQEQQRSNTDSPSVSPEGTQLP</sequence>
<proteinExistence type="predicted"/>
<reference evidence="4" key="1">
    <citation type="submission" date="2020-10" db="EMBL/GenBank/DDBJ databases">
        <title>Genome-based taxonomic classification of the species Anabaenopsis elenkinii.</title>
        <authorList>
            <person name="Delbaje E."/>
            <person name="Andreote A.P.D."/>
            <person name="Pellegrinetti T.A."/>
            <person name="Cruz R.B."/>
            <person name="Branco L.H.Z."/>
            <person name="Fiore M.F."/>
        </authorList>
    </citation>
    <scope>NUCLEOTIDE SEQUENCE [LARGE SCALE GENOMIC DNA]</scope>
    <source>
        <strain evidence="4">CCIBt3563</strain>
    </source>
</reference>
<evidence type="ECO:0000256" key="2">
    <source>
        <dbReference type="SAM" id="SignalP"/>
    </source>
</evidence>
<dbReference type="RefSeq" id="WP_200987291.1">
    <property type="nucleotide sequence ID" value="NZ_CP063311.1"/>
</dbReference>
<name>A0A7U3NMN1_9CYAN</name>
<dbReference type="EMBL" id="CP063311">
    <property type="protein sequence ID" value="QOV21643.1"/>
    <property type="molecule type" value="Genomic_DNA"/>
</dbReference>
<evidence type="ECO:0000313" key="3">
    <source>
        <dbReference type="EMBL" id="QOV21643.1"/>
    </source>
</evidence>
<keyword evidence="4" id="KW-1185">Reference proteome</keyword>
<dbReference type="AlphaFoldDB" id="A0A7U3NMN1"/>
<accession>A0A7U3NMN1</accession>
<dbReference type="KEGG" id="aee:IM676_12965"/>
<dbReference type="Proteomes" id="UP000593846">
    <property type="component" value="Chromosome"/>
</dbReference>
<keyword evidence="2" id="KW-0732">Signal</keyword>
<feature type="region of interest" description="Disordered" evidence="1">
    <location>
        <begin position="83"/>
        <end position="117"/>
    </location>
</feature>